<name>A0ABV6GAL2_9BACI</name>
<dbReference type="PANTHER" id="PTHR45138">
    <property type="entry name" value="REGULATORY COMPONENTS OF SENSORY TRANSDUCTION SYSTEM"/>
    <property type="match status" value="1"/>
</dbReference>
<dbReference type="NCBIfam" id="TIGR00254">
    <property type="entry name" value="GGDEF"/>
    <property type="match status" value="1"/>
</dbReference>
<keyword evidence="2" id="KW-0548">Nucleotidyltransferase</keyword>
<dbReference type="Gene3D" id="3.30.70.270">
    <property type="match status" value="1"/>
</dbReference>
<protein>
    <submittedName>
        <fullName evidence="2">Sensor domain-containing diguanylate cyclase</fullName>
        <ecNumber evidence="2">2.7.7.65</ecNumber>
    </submittedName>
</protein>
<dbReference type="SUPFAM" id="SSF55781">
    <property type="entry name" value="GAF domain-like"/>
    <property type="match status" value="1"/>
</dbReference>
<dbReference type="CDD" id="cd01949">
    <property type="entry name" value="GGDEF"/>
    <property type="match status" value="1"/>
</dbReference>
<dbReference type="InterPro" id="IPR029016">
    <property type="entry name" value="GAF-like_dom_sf"/>
</dbReference>
<dbReference type="InterPro" id="IPR043128">
    <property type="entry name" value="Rev_trsase/Diguanyl_cyclase"/>
</dbReference>
<keyword evidence="2" id="KW-0808">Transferase</keyword>
<evidence type="ECO:0000313" key="3">
    <source>
        <dbReference type="Proteomes" id="UP001589854"/>
    </source>
</evidence>
<dbReference type="GO" id="GO:0052621">
    <property type="term" value="F:diguanylate cyclase activity"/>
    <property type="evidence" value="ECO:0007669"/>
    <property type="project" value="UniProtKB-EC"/>
</dbReference>
<comment type="caution">
    <text evidence="2">The sequence shown here is derived from an EMBL/GenBank/DDBJ whole genome shotgun (WGS) entry which is preliminary data.</text>
</comment>
<dbReference type="PANTHER" id="PTHR45138:SF6">
    <property type="entry name" value="DIGUANYLATE CYCLASE DGCN"/>
    <property type="match status" value="1"/>
</dbReference>
<organism evidence="2 3">
    <name type="scientific">Metabacillus herbersteinensis</name>
    <dbReference type="NCBI Taxonomy" id="283816"/>
    <lineage>
        <taxon>Bacteria</taxon>
        <taxon>Bacillati</taxon>
        <taxon>Bacillota</taxon>
        <taxon>Bacilli</taxon>
        <taxon>Bacillales</taxon>
        <taxon>Bacillaceae</taxon>
        <taxon>Metabacillus</taxon>
    </lineage>
</organism>
<dbReference type="Proteomes" id="UP001589854">
    <property type="component" value="Unassembled WGS sequence"/>
</dbReference>
<dbReference type="Pfam" id="PF01590">
    <property type="entry name" value="GAF"/>
    <property type="match status" value="1"/>
</dbReference>
<evidence type="ECO:0000259" key="1">
    <source>
        <dbReference type="PROSITE" id="PS50887"/>
    </source>
</evidence>
<evidence type="ECO:0000313" key="2">
    <source>
        <dbReference type="EMBL" id="MFC0270441.1"/>
    </source>
</evidence>
<keyword evidence="3" id="KW-1185">Reference proteome</keyword>
<dbReference type="Gene3D" id="3.30.450.40">
    <property type="match status" value="1"/>
</dbReference>
<proteinExistence type="predicted"/>
<feature type="domain" description="GGDEF" evidence="1">
    <location>
        <begin position="183"/>
        <end position="308"/>
    </location>
</feature>
<reference evidence="2 3" key="1">
    <citation type="submission" date="2024-09" db="EMBL/GenBank/DDBJ databases">
        <authorList>
            <person name="Sun Q."/>
            <person name="Mori K."/>
        </authorList>
    </citation>
    <scope>NUCLEOTIDE SEQUENCE [LARGE SCALE GENOMIC DNA]</scope>
    <source>
        <strain evidence="2 3">CCM 7228</strain>
    </source>
</reference>
<dbReference type="InterPro" id="IPR029787">
    <property type="entry name" value="Nucleotide_cyclase"/>
</dbReference>
<gene>
    <name evidence="2" type="ORF">ACFFIX_03080</name>
</gene>
<dbReference type="SMART" id="SM00267">
    <property type="entry name" value="GGDEF"/>
    <property type="match status" value="1"/>
</dbReference>
<dbReference type="InterPro" id="IPR003018">
    <property type="entry name" value="GAF"/>
</dbReference>
<dbReference type="SUPFAM" id="SSF55073">
    <property type="entry name" value="Nucleotide cyclase"/>
    <property type="match status" value="1"/>
</dbReference>
<dbReference type="InterPro" id="IPR050469">
    <property type="entry name" value="Diguanylate_Cyclase"/>
</dbReference>
<dbReference type="InterPro" id="IPR000160">
    <property type="entry name" value="GGDEF_dom"/>
</dbReference>
<dbReference type="PROSITE" id="PS50887">
    <property type="entry name" value="GGDEF"/>
    <property type="match status" value="1"/>
</dbReference>
<dbReference type="EMBL" id="JBHLVO010000002">
    <property type="protein sequence ID" value="MFC0270441.1"/>
    <property type="molecule type" value="Genomic_DNA"/>
</dbReference>
<accession>A0ABV6GAL2</accession>
<sequence length="308" mass="34930">MMMFGEDHVLETLTFSKVVQDILDMANDLIGKHTLFISYMNHKNFQVLKILNRPDEQFKEGLFLPIEESYCHILYKNKQHLLLSDSMLDERTKNLTITEAANIRSYAGVPIVLKNGVVFGSLCSTNEQVAQFNGHTISVLEKLASFLSYCIDLELSSVKDALTGLYNRVFWKHLLTRLSGEKMIQTFLMLDVDSFKAINDQFGHEQGDAVIVEIGKVIKESIPEYAYGFRFGGDEFGVLFYGKSVDESMIFAEKIRLKSKQITNMNKVDSSVSIGMVDTTITTIKELMKHADRLMYESKKKGGNCISL</sequence>
<dbReference type="EC" id="2.7.7.65" evidence="2"/>
<dbReference type="Pfam" id="PF00990">
    <property type="entry name" value="GGDEF"/>
    <property type="match status" value="1"/>
</dbReference>